<dbReference type="OrthoDB" id="120976at2759"/>
<dbReference type="AlphaFoldDB" id="A0A067CLT9"/>
<proteinExistence type="predicted"/>
<reference evidence="6 7" key="1">
    <citation type="journal article" date="2013" name="PLoS Genet.">
        <title>Distinctive expansion of potential virulence genes in the genome of the oomycete fish pathogen Saprolegnia parasitica.</title>
        <authorList>
            <person name="Jiang R.H."/>
            <person name="de Bruijn I."/>
            <person name="Haas B.J."/>
            <person name="Belmonte R."/>
            <person name="Lobach L."/>
            <person name="Christie J."/>
            <person name="van den Ackerveken G."/>
            <person name="Bottin A."/>
            <person name="Bulone V."/>
            <person name="Diaz-Moreno S.M."/>
            <person name="Dumas B."/>
            <person name="Fan L."/>
            <person name="Gaulin E."/>
            <person name="Govers F."/>
            <person name="Grenville-Briggs L.J."/>
            <person name="Horner N.R."/>
            <person name="Levin J.Z."/>
            <person name="Mammella M."/>
            <person name="Meijer H.J."/>
            <person name="Morris P."/>
            <person name="Nusbaum C."/>
            <person name="Oome S."/>
            <person name="Phillips A.J."/>
            <person name="van Rooyen D."/>
            <person name="Rzeszutek E."/>
            <person name="Saraiva M."/>
            <person name="Secombes C.J."/>
            <person name="Seidl M.F."/>
            <person name="Snel B."/>
            <person name="Stassen J.H."/>
            <person name="Sykes S."/>
            <person name="Tripathy S."/>
            <person name="van den Berg H."/>
            <person name="Vega-Arreguin J.C."/>
            <person name="Wawra S."/>
            <person name="Young S.K."/>
            <person name="Zeng Q."/>
            <person name="Dieguez-Uribeondo J."/>
            <person name="Russ C."/>
            <person name="Tyler B.M."/>
            <person name="van West P."/>
        </authorList>
    </citation>
    <scope>NUCLEOTIDE SEQUENCE [LARGE SCALE GENOMIC DNA]</scope>
    <source>
        <strain evidence="6 7">CBS 223.65</strain>
    </source>
</reference>
<evidence type="ECO:0000256" key="1">
    <source>
        <dbReference type="ARBA" id="ARBA00022468"/>
    </source>
</evidence>
<protein>
    <submittedName>
        <fullName evidence="6">Uncharacterized protein</fullName>
    </submittedName>
</protein>
<dbReference type="EMBL" id="KK583216">
    <property type="protein sequence ID" value="KDO27521.1"/>
    <property type="molecule type" value="Genomic_DNA"/>
</dbReference>
<dbReference type="InterPro" id="IPR001611">
    <property type="entry name" value="Leu-rich_rpt"/>
</dbReference>
<evidence type="ECO:0000256" key="2">
    <source>
        <dbReference type="ARBA" id="ARBA00022614"/>
    </source>
</evidence>
<evidence type="ECO:0000256" key="4">
    <source>
        <dbReference type="SAM" id="Coils"/>
    </source>
</evidence>
<gene>
    <name evidence="6" type="ORF">SPRG_06788</name>
</gene>
<dbReference type="GO" id="GO:0006913">
    <property type="term" value="P:nucleocytoplasmic transport"/>
    <property type="evidence" value="ECO:0007669"/>
    <property type="project" value="TreeGrafter"/>
</dbReference>
<evidence type="ECO:0000256" key="5">
    <source>
        <dbReference type="SAM" id="MobiDB-lite"/>
    </source>
</evidence>
<dbReference type="RefSeq" id="XP_012201648.1">
    <property type="nucleotide sequence ID" value="XM_012346258.1"/>
</dbReference>
<name>A0A067CLT9_SAPPC</name>
<evidence type="ECO:0000313" key="6">
    <source>
        <dbReference type="EMBL" id="KDO27521.1"/>
    </source>
</evidence>
<accession>A0A067CLT9</accession>
<keyword evidence="4" id="KW-0175">Coiled coil</keyword>
<dbReference type="GO" id="GO:0031267">
    <property type="term" value="F:small GTPase binding"/>
    <property type="evidence" value="ECO:0007669"/>
    <property type="project" value="TreeGrafter"/>
</dbReference>
<dbReference type="SMART" id="SM00368">
    <property type="entry name" value="LRR_RI"/>
    <property type="match status" value="5"/>
</dbReference>
<dbReference type="GO" id="GO:0048471">
    <property type="term" value="C:perinuclear region of cytoplasm"/>
    <property type="evidence" value="ECO:0007669"/>
    <property type="project" value="TreeGrafter"/>
</dbReference>
<dbReference type="GO" id="GO:0005096">
    <property type="term" value="F:GTPase activator activity"/>
    <property type="evidence" value="ECO:0007669"/>
    <property type="project" value="UniProtKB-KW"/>
</dbReference>
<dbReference type="GO" id="GO:0005829">
    <property type="term" value="C:cytosol"/>
    <property type="evidence" value="ECO:0007669"/>
    <property type="project" value="TreeGrafter"/>
</dbReference>
<organism evidence="6 7">
    <name type="scientific">Saprolegnia parasitica (strain CBS 223.65)</name>
    <dbReference type="NCBI Taxonomy" id="695850"/>
    <lineage>
        <taxon>Eukaryota</taxon>
        <taxon>Sar</taxon>
        <taxon>Stramenopiles</taxon>
        <taxon>Oomycota</taxon>
        <taxon>Saprolegniomycetes</taxon>
        <taxon>Saprolegniales</taxon>
        <taxon>Saprolegniaceae</taxon>
        <taxon>Saprolegnia</taxon>
    </lineage>
</organism>
<dbReference type="Proteomes" id="UP000030745">
    <property type="component" value="Unassembled WGS sequence"/>
</dbReference>
<keyword evidence="7" id="KW-1185">Reference proteome</keyword>
<dbReference type="PANTHER" id="PTHR24113:SF12">
    <property type="entry name" value="RAN GTPASE-ACTIVATING PROTEIN 1"/>
    <property type="match status" value="1"/>
</dbReference>
<feature type="compositionally biased region" description="Polar residues" evidence="5">
    <location>
        <begin position="348"/>
        <end position="360"/>
    </location>
</feature>
<evidence type="ECO:0000256" key="3">
    <source>
        <dbReference type="ARBA" id="ARBA00022737"/>
    </source>
</evidence>
<keyword evidence="1" id="KW-0343">GTPase activation</keyword>
<feature type="region of interest" description="Disordered" evidence="5">
    <location>
        <begin position="347"/>
        <end position="377"/>
    </location>
</feature>
<dbReference type="PANTHER" id="PTHR24113">
    <property type="entry name" value="RAN GTPASE-ACTIVATING PROTEIN 1"/>
    <property type="match status" value="1"/>
</dbReference>
<dbReference type="InterPro" id="IPR032675">
    <property type="entry name" value="LRR_dom_sf"/>
</dbReference>
<dbReference type="SUPFAM" id="SSF52047">
    <property type="entry name" value="RNI-like"/>
    <property type="match status" value="1"/>
</dbReference>
<sequence length="556" mass="60630">MSPEESVGITADGATCWIRHLSHATIAGVAKAFASVQYPTFHALELRDCELDQYATEKLATTLLAMPMLSLVSVAFLKCVFAEGVVPVFARCFRDIASLRELRLDGCRDLSMTSLMTLTGLCDRVEVLHLTSCKLPRQAGLILGQSLASCGHLVSLVLSHNNLGDGGVRAIADAFDPHKKSHRRKPLGTLELLDLRDNGISNAGFASVLGIGVRHLNVSHNKITSVHELSVRRPSHLCSLDISYNPITAAGFETMAHVISSSMTRVGESLTGLNIENCCLTVDGLQALKQAIEHNPHTTLKELRLGEDNSIMDAKTRVVLSELLECIGSVRPDIECIISPAIVPKVSPKTSNVSSITTTASDEKDDEDVALSSPMSRASTASDVEGIVRQTVASMTSVLETNMTDFMERHEQRCITDAGLHDVRVKVEALERHVPRVDTRLDQLTDRIAAINAELPALRTPRRPLPDLDASALCLLPRSSPPDAALEAWKAEMERAQNVQFRQWQEYMETDRVALTRRVQELESKVAGLEQVIKAEQQASLLALEAISTAFLAKTA</sequence>
<dbReference type="InterPro" id="IPR027038">
    <property type="entry name" value="RanGap"/>
</dbReference>
<dbReference type="OMA" id="YACHNES"/>
<dbReference type="VEuPathDB" id="FungiDB:SPRG_06788"/>
<dbReference type="GO" id="GO:0005634">
    <property type="term" value="C:nucleus"/>
    <property type="evidence" value="ECO:0007669"/>
    <property type="project" value="TreeGrafter"/>
</dbReference>
<dbReference type="Pfam" id="PF13516">
    <property type="entry name" value="LRR_6"/>
    <property type="match status" value="3"/>
</dbReference>
<dbReference type="Gene3D" id="3.80.10.10">
    <property type="entry name" value="Ribonuclease Inhibitor"/>
    <property type="match status" value="1"/>
</dbReference>
<dbReference type="GeneID" id="24129114"/>
<feature type="coiled-coil region" evidence="4">
    <location>
        <begin position="512"/>
        <end position="539"/>
    </location>
</feature>
<evidence type="ECO:0000313" key="7">
    <source>
        <dbReference type="Proteomes" id="UP000030745"/>
    </source>
</evidence>
<keyword evidence="2" id="KW-0433">Leucine-rich repeat</keyword>
<keyword evidence="3" id="KW-0677">Repeat</keyword>
<dbReference type="KEGG" id="spar:SPRG_06788"/>